<protein>
    <recommendedName>
        <fullName evidence="4">HTH psq-type domain-containing protein</fullName>
    </recommendedName>
</protein>
<organism evidence="2 3">
    <name type="scientific">Polyplosphaeria fusca</name>
    <dbReference type="NCBI Taxonomy" id="682080"/>
    <lineage>
        <taxon>Eukaryota</taxon>
        <taxon>Fungi</taxon>
        <taxon>Dikarya</taxon>
        <taxon>Ascomycota</taxon>
        <taxon>Pezizomycotina</taxon>
        <taxon>Dothideomycetes</taxon>
        <taxon>Pleosporomycetidae</taxon>
        <taxon>Pleosporales</taxon>
        <taxon>Tetraplosphaeriaceae</taxon>
        <taxon>Polyplosphaeria</taxon>
    </lineage>
</organism>
<comment type="caution">
    <text evidence="2">The sequence shown here is derived from an EMBL/GenBank/DDBJ whole genome shotgun (WGS) entry which is preliminary data.</text>
</comment>
<reference evidence="2" key="1">
    <citation type="journal article" date="2020" name="Stud. Mycol.">
        <title>101 Dothideomycetes genomes: a test case for predicting lifestyles and emergence of pathogens.</title>
        <authorList>
            <person name="Haridas S."/>
            <person name="Albert R."/>
            <person name="Binder M."/>
            <person name="Bloem J."/>
            <person name="Labutti K."/>
            <person name="Salamov A."/>
            <person name="Andreopoulos B."/>
            <person name="Baker S."/>
            <person name="Barry K."/>
            <person name="Bills G."/>
            <person name="Bluhm B."/>
            <person name="Cannon C."/>
            <person name="Castanera R."/>
            <person name="Culley D."/>
            <person name="Daum C."/>
            <person name="Ezra D."/>
            <person name="Gonzalez J."/>
            <person name="Henrissat B."/>
            <person name="Kuo A."/>
            <person name="Liang C."/>
            <person name="Lipzen A."/>
            <person name="Lutzoni F."/>
            <person name="Magnuson J."/>
            <person name="Mondo S."/>
            <person name="Nolan M."/>
            <person name="Ohm R."/>
            <person name="Pangilinan J."/>
            <person name="Park H.-J."/>
            <person name="Ramirez L."/>
            <person name="Alfaro M."/>
            <person name="Sun H."/>
            <person name="Tritt A."/>
            <person name="Yoshinaga Y."/>
            <person name="Zwiers L.-H."/>
            <person name="Turgeon B."/>
            <person name="Goodwin S."/>
            <person name="Spatafora J."/>
            <person name="Crous P."/>
            <person name="Grigoriev I."/>
        </authorList>
    </citation>
    <scope>NUCLEOTIDE SEQUENCE</scope>
    <source>
        <strain evidence="2">CBS 125425</strain>
    </source>
</reference>
<keyword evidence="3" id="KW-1185">Reference proteome</keyword>
<sequence length="70" mass="7999">MKPIEAALAELAALDPGEQFSYTKIANKHGVWRSTLSRRHRAETQPRAAKAVNQQRLTPQQEQELVKYIQ</sequence>
<dbReference type="EMBL" id="ML996331">
    <property type="protein sequence ID" value="KAF2727450.1"/>
    <property type="molecule type" value="Genomic_DNA"/>
</dbReference>
<evidence type="ECO:0000256" key="1">
    <source>
        <dbReference type="SAM" id="MobiDB-lite"/>
    </source>
</evidence>
<evidence type="ECO:0000313" key="3">
    <source>
        <dbReference type="Proteomes" id="UP000799444"/>
    </source>
</evidence>
<accession>A0A9P4QKN2</accession>
<proteinExistence type="predicted"/>
<evidence type="ECO:0000313" key="2">
    <source>
        <dbReference type="EMBL" id="KAF2727450.1"/>
    </source>
</evidence>
<gene>
    <name evidence="2" type="ORF">EJ04DRAFT_517235</name>
</gene>
<dbReference type="Proteomes" id="UP000799444">
    <property type="component" value="Unassembled WGS sequence"/>
</dbReference>
<feature type="region of interest" description="Disordered" evidence="1">
    <location>
        <begin position="37"/>
        <end position="58"/>
    </location>
</feature>
<dbReference type="OrthoDB" id="3942738at2759"/>
<dbReference type="SUPFAM" id="SSF109709">
    <property type="entry name" value="KorB DNA-binding domain-like"/>
    <property type="match status" value="1"/>
</dbReference>
<dbReference type="AlphaFoldDB" id="A0A9P4QKN2"/>
<name>A0A9P4QKN2_9PLEO</name>
<evidence type="ECO:0008006" key="4">
    <source>
        <dbReference type="Google" id="ProtNLM"/>
    </source>
</evidence>